<dbReference type="AlphaFoldDB" id="A0A0G3GC20"/>
<reference evidence="1 2" key="1">
    <citation type="submission" date="2015-04" db="EMBL/GenBank/DDBJ databases">
        <title>Complete Sequence for the Genome of the Thioalkalivibrio versutus D301.</title>
        <authorList>
            <person name="Mu T."/>
            <person name="Zhou J."/>
            <person name="Xu X."/>
        </authorList>
    </citation>
    <scope>NUCLEOTIDE SEQUENCE [LARGE SCALE GENOMIC DNA]</scope>
    <source>
        <strain evidence="1 2">D301</strain>
    </source>
</reference>
<sequence>MTRYGVAGGMTGAAVGAGRGFACKHAPTGPRSRFGPFGLDRVGRWAHDMYHFMYVSGDWR</sequence>
<evidence type="ECO:0000313" key="1">
    <source>
        <dbReference type="EMBL" id="AKJ96396.1"/>
    </source>
</evidence>
<accession>A0A0G3GC20</accession>
<organism evidence="1 2">
    <name type="scientific">Thioalkalivibrio versutus</name>
    <dbReference type="NCBI Taxonomy" id="106634"/>
    <lineage>
        <taxon>Bacteria</taxon>
        <taxon>Pseudomonadati</taxon>
        <taxon>Pseudomonadota</taxon>
        <taxon>Gammaproteobacteria</taxon>
        <taxon>Chromatiales</taxon>
        <taxon>Ectothiorhodospiraceae</taxon>
        <taxon>Thioalkalivibrio</taxon>
    </lineage>
</organism>
<protein>
    <submittedName>
        <fullName evidence="1">Uncharacterized protein</fullName>
    </submittedName>
</protein>
<dbReference type="Proteomes" id="UP000064201">
    <property type="component" value="Chromosome"/>
</dbReference>
<keyword evidence="2" id="KW-1185">Reference proteome</keyword>
<dbReference type="STRING" id="106634.TVD_02940"/>
<proteinExistence type="predicted"/>
<evidence type="ECO:0000313" key="2">
    <source>
        <dbReference type="Proteomes" id="UP000064201"/>
    </source>
</evidence>
<name>A0A0G3GC20_9GAMM</name>
<dbReference type="KEGG" id="tvr:TVD_02940"/>
<gene>
    <name evidence="1" type="ORF">TVD_02940</name>
</gene>
<dbReference type="EMBL" id="CP011367">
    <property type="protein sequence ID" value="AKJ96396.1"/>
    <property type="molecule type" value="Genomic_DNA"/>
</dbReference>